<dbReference type="EMBL" id="BKCJ010565419">
    <property type="protein sequence ID" value="GFB16188.1"/>
    <property type="molecule type" value="Genomic_DNA"/>
</dbReference>
<protein>
    <submittedName>
        <fullName evidence="1">Histidine--tRNA ligase, cytoplasmic</fullName>
    </submittedName>
</protein>
<evidence type="ECO:0000313" key="1">
    <source>
        <dbReference type="EMBL" id="GFB16188.1"/>
    </source>
</evidence>
<feature type="non-terminal residue" evidence="1">
    <location>
        <position position="99"/>
    </location>
</feature>
<name>A0A699L1A4_TANCI</name>
<comment type="caution">
    <text evidence="1">The sequence shown here is derived from an EMBL/GenBank/DDBJ whole genome shotgun (WGS) entry which is preliminary data.</text>
</comment>
<dbReference type="GO" id="GO:0016874">
    <property type="term" value="F:ligase activity"/>
    <property type="evidence" value="ECO:0007669"/>
    <property type="project" value="UniProtKB-KW"/>
</dbReference>
<keyword evidence="1" id="KW-0436">Ligase</keyword>
<feature type="non-terminal residue" evidence="1">
    <location>
        <position position="1"/>
    </location>
</feature>
<proteinExistence type="predicted"/>
<reference evidence="1" key="1">
    <citation type="journal article" date="2019" name="Sci. Rep.">
        <title>Draft genome of Tanacetum cinerariifolium, the natural source of mosquito coil.</title>
        <authorList>
            <person name="Yamashiro T."/>
            <person name="Shiraishi A."/>
            <person name="Satake H."/>
            <person name="Nakayama K."/>
        </authorList>
    </citation>
    <scope>NUCLEOTIDE SEQUENCE</scope>
</reference>
<organism evidence="1">
    <name type="scientific">Tanacetum cinerariifolium</name>
    <name type="common">Dalmatian daisy</name>
    <name type="synonym">Chrysanthemum cinerariifolium</name>
    <dbReference type="NCBI Taxonomy" id="118510"/>
    <lineage>
        <taxon>Eukaryota</taxon>
        <taxon>Viridiplantae</taxon>
        <taxon>Streptophyta</taxon>
        <taxon>Embryophyta</taxon>
        <taxon>Tracheophyta</taxon>
        <taxon>Spermatophyta</taxon>
        <taxon>Magnoliopsida</taxon>
        <taxon>eudicotyledons</taxon>
        <taxon>Gunneridae</taxon>
        <taxon>Pentapetalae</taxon>
        <taxon>asterids</taxon>
        <taxon>campanulids</taxon>
        <taxon>Asterales</taxon>
        <taxon>Asteraceae</taxon>
        <taxon>Asteroideae</taxon>
        <taxon>Anthemideae</taxon>
        <taxon>Anthemidinae</taxon>
        <taxon>Tanacetum</taxon>
    </lineage>
</organism>
<gene>
    <name evidence="1" type="ORF">Tci_688159</name>
</gene>
<sequence>EKEITFPAEAANETEMAVDRRVLTLGGKGSSLSSTSVFEFATASLPQILKIDPAALARLSSSSTSSPFKLELSVPDYLTPEEARASILLLLNKLLLGGS</sequence>
<accession>A0A699L1A4</accession>
<dbReference type="AlphaFoldDB" id="A0A699L1A4"/>